<accession>A0AAN9QZF9</accession>
<comment type="caution">
    <text evidence="1">The sequence shown here is derived from an EMBL/GenBank/DDBJ whole genome shotgun (WGS) entry which is preliminary data.</text>
</comment>
<dbReference type="AlphaFoldDB" id="A0AAN9QZF9"/>
<protein>
    <submittedName>
        <fullName evidence="1">Uncharacterized protein</fullName>
    </submittedName>
</protein>
<name>A0AAN9QZF9_PHACN</name>
<dbReference type="EMBL" id="JAYMYR010000008">
    <property type="protein sequence ID" value="KAK7348573.1"/>
    <property type="molecule type" value="Genomic_DNA"/>
</dbReference>
<evidence type="ECO:0000313" key="2">
    <source>
        <dbReference type="Proteomes" id="UP001374584"/>
    </source>
</evidence>
<evidence type="ECO:0000313" key="1">
    <source>
        <dbReference type="EMBL" id="KAK7348573.1"/>
    </source>
</evidence>
<reference evidence="1 2" key="1">
    <citation type="submission" date="2024-01" db="EMBL/GenBank/DDBJ databases">
        <title>The genomes of 5 underutilized Papilionoideae crops provide insights into root nodulation and disease resistanc.</title>
        <authorList>
            <person name="Jiang F."/>
        </authorList>
    </citation>
    <scope>NUCLEOTIDE SEQUENCE [LARGE SCALE GENOMIC DNA]</scope>
    <source>
        <strain evidence="1">JINMINGXINNONG_FW02</strain>
        <tissue evidence="1">Leaves</tissue>
    </source>
</reference>
<keyword evidence="2" id="KW-1185">Reference proteome</keyword>
<sequence>MPSSSDHLTSIKNINDASHDHVVGQRWDLGATVRSRRLDRVSGNGARWKRRRSREGWPNFLNKVSRVLKSHQRSPPLPNWTSP</sequence>
<gene>
    <name evidence="1" type="ORF">VNO80_23132</name>
</gene>
<dbReference type="Proteomes" id="UP001374584">
    <property type="component" value="Unassembled WGS sequence"/>
</dbReference>
<proteinExistence type="predicted"/>
<organism evidence="1 2">
    <name type="scientific">Phaseolus coccineus</name>
    <name type="common">Scarlet runner bean</name>
    <name type="synonym">Phaseolus multiflorus</name>
    <dbReference type="NCBI Taxonomy" id="3886"/>
    <lineage>
        <taxon>Eukaryota</taxon>
        <taxon>Viridiplantae</taxon>
        <taxon>Streptophyta</taxon>
        <taxon>Embryophyta</taxon>
        <taxon>Tracheophyta</taxon>
        <taxon>Spermatophyta</taxon>
        <taxon>Magnoliopsida</taxon>
        <taxon>eudicotyledons</taxon>
        <taxon>Gunneridae</taxon>
        <taxon>Pentapetalae</taxon>
        <taxon>rosids</taxon>
        <taxon>fabids</taxon>
        <taxon>Fabales</taxon>
        <taxon>Fabaceae</taxon>
        <taxon>Papilionoideae</taxon>
        <taxon>50 kb inversion clade</taxon>
        <taxon>NPAAA clade</taxon>
        <taxon>indigoferoid/millettioid clade</taxon>
        <taxon>Phaseoleae</taxon>
        <taxon>Phaseolus</taxon>
    </lineage>
</organism>